<feature type="region of interest" description="Disordered" evidence="1">
    <location>
        <begin position="38"/>
        <end position="116"/>
    </location>
</feature>
<dbReference type="PANTHER" id="PTHR45749:SF37">
    <property type="entry name" value="OS05G0311600 PROTEIN"/>
    <property type="match status" value="1"/>
</dbReference>
<dbReference type="SUPFAM" id="SSF53098">
    <property type="entry name" value="Ribonuclease H-like"/>
    <property type="match status" value="1"/>
</dbReference>
<name>A0A9J7XZQ9_CYPCA</name>
<accession>A0A9J7XZQ9</accession>
<dbReference type="SMART" id="SM00597">
    <property type="entry name" value="ZnF_TTF"/>
    <property type="match status" value="1"/>
</dbReference>
<dbReference type="Ensembl" id="ENSCCRT00000201896.1">
    <property type="protein sequence ID" value="ENSCCRP00000113427.1"/>
    <property type="gene ID" value="ENSCCRG00000080209.1"/>
</dbReference>
<evidence type="ECO:0000313" key="3">
    <source>
        <dbReference type="Ensembl" id="ENSCCRP00000113427.1"/>
    </source>
</evidence>
<dbReference type="GeneTree" id="ENSGT00940000164001"/>
<protein>
    <recommendedName>
        <fullName evidence="2">TTF-type domain-containing protein</fullName>
    </recommendedName>
</protein>
<sequence length="813" mass="92414">MDRFVIPQKKLRADGNYSNRSENIPVAVEGEPCLILETEDTEELEDEEVRPEQLAASEAEETGEQMERNCASSSATAGTDGGNPDGGVDLTGDLSHGPAEKPRQPQLKSYPRRSFGSQGQLASRGFSYSWFKQYQWLEYSVSKDAAFCFACRHFFHSVHGSGGHSEKCFTHEGFKNWRKGGEKLAQHNASASHKVAMEGWGEFKEREKNGSRILTHLHDDGHKKIVEENRIYMRAVVESLRFTACQTIGQRGHRENEQSTNRGNFLEMLHLLGKFDSTVSKKLSSGPGNAKYVHHDIQNELIDIMACILREQVSNEVKLGEHFTLMVDETKDVSKKEQISIVLRYIHNDDIYEEFLDFVPADGLDAESLLVTVKGALAKFNIDKNACVGQCYDGASVMSGCNNGVQEKFRREVPHAVYIHCHAHRLNLVLVDCVHNVKPVADCFATVQLLYNFFCLVFMEKQTELEPTKRAVELKRLSDTRWACQYYSLWAIKQSLPSILATLEEVSNQTNSHRAIEARSLNGLIDAQFVLQIYMLENIFGLTKTLSDQLQATDLDLASAIDLVFSLVDTLKEERNDETWTHLWQGANDTCERVGIDMQRQQAKRKIIQPSHLQQFHVSNSHTRKKILQTPEDYKIHCFFPVLDRLISELNRRFSADSCHVMKGVAAINPKHKTFLHQDALQPMARHYGILEDNLSAELHQLKRLIDRKKQNGVSLNSTHDLLILLRPYKEAFIDLYKLVCISMTLPVPTAACERSFSCLRRLKTYLRNKSGDVRTSNLAVLAISSRRTKEMDVDVVIDRFAANHNNRRIVLF</sequence>
<dbReference type="Pfam" id="PF05699">
    <property type="entry name" value="Dimer_Tnp_hAT"/>
    <property type="match status" value="1"/>
</dbReference>
<feature type="domain" description="TTF-type" evidence="2">
    <location>
        <begin position="122"/>
        <end position="219"/>
    </location>
</feature>
<organism evidence="3 4">
    <name type="scientific">Cyprinus carpio carpio</name>
    <dbReference type="NCBI Taxonomy" id="630221"/>
    <lineage>
        <taxon>Eukaryota</taxon>
        <taxon>Metazoa</taxon>
        <taxon>Chordata</taxon>
        <taxon>Craniata</taxon>
        <taxon>Vertebrata</taxon>
        <taxon>Euteleostomi</taxon>
        <taxon>Actinopterygii</taxon>
        <taxon>Neopterygii</taxon>
        <taxon>Teleostei</taxon>
        <taxon>Ostariophysi</taxon>
        <taxon>Cypriniformes</taxon>
        <taxon>Cyprinidae</taxon>
        <taxon>Cyprininae</taxon>
        <taxon>Cyprinus</taxon>
    </lineage>
</organism>
<dbReference type="PANTHER" id="PTHR45749">
    <property type="match status" value="1"/>
</dbReference>
<dbReference type="Proteomes" id="UP001108240">
    <property type="component" value="Unplaced"/>
</dbReference>
<dbReference type="AlphaFoldDB" id="A0A9J7XZQ9"/>
<dbReference type="InterPro" id="IPR025398">
    <property type="entry name" value="DUF4371"/>
</dbReference>
<feature type="region of interest" description="Disordered" evidence="1">
    <location>
        <begin position="1"/>
        <end position="24"/>
    </location>
</feature>
<dbReference type="OMA" id="SHHESAG"/>
<feature type="compositionally biased region" description="Acidic residues" evidence="1">
    <location>
        <begin position="38"/>
        <end position="49"/>
    </location>
</feature>
<dbReference type="GO" id="GO:0046983">
    <property type="term" value="F:protein dimerization activity"/>
    <property type="evidence" value="ECO:0007669"/>
    <property type="project" value="InterPro"/>
</dbReference>
<keyword evidence="4" id="KW-1185">Reference proteome</keyword>
<dbReference type="InterPro" id="IPR012337">
    <property type="entry name" value="RNaseH-like_sf"/>
</dbReference>
<dbReference type="InterPro" id="IPR006580">
    <property type="entry name" value="Znf_TTF"/>
</dbReference>
<evidence type="ECO:0000259" key="2">
    <source>
        <dbReference type="SMART" id="SM00597"/>
    </source>
</evidence>
<reference evidence="3" key="1">
    <citation type="submission" date="2025-08" db="UniProtKB">
        <authorList>
            <consortium name="Ensembl"/>
        </authorList>
    </citation>
    <scope>IDENTIFICATION</scope>
</reference>
<dbReference type="InterPro" id="IPR008906">
    <property type="entry name" value="HATC_C_dom"/>
</dbReference>
<evidence type="ECO:0000256" key="1">
    <source>
        <dbReference type="SAM" id="MobiDB-lite"/>
    </source>
</evidence>
<dbReference type="Pfam" id="PF14291">
    <property type="entry name" value="DUF4371"/>
    <property type="match status" value="1"/>
</dbReference>
<evidence type="ECO:0000313" key="4">
    <source>
        <dbReference type="Proteomes" id="UP001108240"/>
    </source>
</evidence>
<reference evidence="3" key="2">
    <citation type="submission" date="2025-09" db="UniProtKB">
        <authorList>
            <consortium name="Ensembl"/>
        </authorList>
    </citation>
    <scope>IDENTIFICATION</scope>
</reference>
<proteinExistence type="predicted"/>